<sequence length="144" mass="15065">MKRLIVVMGALVAGCAGTPWDRSDLVTEPGLCTPQRFDVYFRNGEAGLTDAARHAIGLTATKLQDCDIRKVNVIGLADARGGSEANMDLSERRALAVAEALQAAGWPSPVFSLVGAGDSGSVTAAGASEPMRRRTEVLVEAAPR</sequence>
<reference evidence="3 4" key="1">
    <citation type="submission" date="2020-08" db="EMBL/GenBank/DDBJ databases">
        <title>Genomic Encyclopedia of Type Strains, Phase IV (KMG-IV): sequencing the most valuable type-strain genomes for metagenomic binning, comparative biology and taxonomic classification.</title>
        <authorList>
            <person name="Goeker M."/>
        </authorList>
    </citation>
    <scope>NUCLEOTIDE SEQUENCE [LARGE SCALE GENOMIC DNA]</scope>
    <source>
        <strain evidence="3 4">DSM 25335</strain>
    </source>
</reference>
<dbReference type="InterPro" id="IPR036737">
    <property type="entry name" value="OmpA-like_sf"/>
</dbReference>
<accession>A0A7W8HXZ8</accession>
<dbReference type="PANTHER" id="PTHR30329:SF21">
    <property type="entry name" value="LIPOPROTEIN YIAD-RELATED"/>
    <property type="match status" value="1"/>
</dbReference>
<dbReference type="RefSeq" id="WP_183253869.1">
    <property type="nucleotide sequence ID" value="NZ_BAAAFF010000005.1"/>
</dbReference>
<organism evidence="3 4">
    <name type="scientific">Brevundimonas basaltis</name>
    <dbReference type="NCBI Taxonomy" id="472166"/>
    <lineage>
        <taxon>Bacteria</taxon>
        <taxon>Pseudomonadati</taxon>
        <taxon>Pseudomonadota</taxon>
        <taxon>Alphaproteobacteria</taxon>
        <taxon>Caulobacterales</taxon>
        <taxon>Caulobacteraceae</taxon>
        <taxon>Brevundimonas</taxon>
    </lineage>
</organism>
<evidence type="ECO:0000259" key="2">
    <source>
        <dbReference type="PROSITE" id="PS51123"/>
    </source>
</evidence>
<dbReference type="Gene3D" id="3.30.1330.60">
    <property type="entry name" value="OmpA-like domain"/>
    <property type="match status" value="1"/>
</dbReference>
<dbReference type="PANTHER" id="PTHR30329">
    <property type="entry name" value="STATOR ELEMENT OF FLAGELLAR MOTOR COMPLEX"/>
    <property type="match status" value="1"/>
</dbReference>
<dbReference type="InterPro" id="IPR050330">
    <property type="entry name" value="Bact_OuterMem_StrucFunc"/>
</dbReference>
<evidence type="ECO:0000313" key="3">
    <source>
        <dbReference type="EMBL" id="MBB5291963.1"/>
    </source>
</evidence>
<dbReference type="SUPFAM" id="SSF103088">
    <property type="entry name" value="OmpA-like"/>
    <property type="match status" value="1"/>
</dbReference>
<name>A0A7W8HXZ8_9CAUL</name>
<feature type="domain" description="OmpA-like" evidence="2">
    <location>
        <begin position="28"/>
        <end position="143"/>
    </location>
</feature>
<dbReference type="PROSITE" id="PS51123">
    <property type="entry name" value="OMPA_2"/>
    <property type="match status" value="1"/>
</dbReference>
<comment type="caution">
    <text evidence="3">The sequence shown here is derived from an EMBL/GenBank/DDBJ whole genome shotgun (WGS) entry which is preliminary data.</text>
</comment>
<evidence type="ECO:0000313" key="4">
    <source>
        <dbReference type="Proteomes" id="UP000566663"/>
    </source>
</evidence>
<dbReference type="Pfam" id="PF00691">
    <property type="entry name" value="OmpA"/>
    <property type="match status" value="1"/>
</dbReference>
<gene>
    <name evidence="3" type="ORF">HNQ67_001477</name>
</gene>
<dbReference type="Proteomes" id="UP000566663">
    <property type="component" value="Unassembled WGS sequence"/>
</dbReference>
<protein>
    <submittedName>
        <fullName evidence="3">Outer membrane protein OmpA-like peptidoglycan-associated protein</fullName>
    </submittedName>
</protein>
<dbReference type="InterPro" id="IPR006665">
    <property type="entry name" value="OmpA-like"/>
</dbReference>
<dbReference type="EMBL" id="JACHFZ010000002">
    <property type="protein sequence ID" value="MBB5291963.1"/>
    <property type="molecule type" value="Genomic_DNA"/>
</dbReference>
<dbReference type="PROSITE" id="PS51257">
    <property type="entry name" value="PROKAR_LIPOPROTEIN"/>
    <property type="match status" value="1"/>
</dbReference>
<dbReference type="CDD" id="cd07185">
    <property type="entry name" value="OmpA_C-like"/>
    <property type="match status" value="1"/>
</dbReference>
<keyword evidence="1" id="KW-0472">Membrane</keyword>
<evidence type="ECO:0000256" key="1">
    <source>
        <dbReference type="PROSITE-ProRule" id="PRU00473"/>
    </source>
</evidence>
<dbReference type="GO" id="GO:0016020">
    <property type="term" value="C:membrane"/>
    <property type="evidence" value="ECO:0007669"/>
    <property type="project" value="UniProtKB-UniRule"/>
</dbReference>
<dbReference type="AlphaFoldDB" id="A0A7W8HXZ8"/>
<proteinExistence type="predicted"/>
<keyword evidence="4" id="KW-1185">Reference proteome</keyword>